<gene>
    <name evidence="2" type="ORF">LV83_00882</name>
</gene>
<comment type="caution">
    <text evidence="2">The sequence shown here is derived from an EMBL/GenBank/DDBJ whole genome shotgun (WGS) entry which is preliminary data.</text>
</comment>
<dbReference type="SUPFAM" id="SSF56601">
    <property type="entry name" value="beta-lactamase/transpeptidase-like"/>
    <property type="match status" value="1"/>
</dbReference>
<dbReference type="Proteomes" id="UP000249610">
    <property type="component" value="Unassembled WGS sequence"/>
</dbReference>
<name>A0A327PWB0_9BACT</name>
<feature type="domain" description="Beta-lactamase-related" evidence="1">
    <location>
        <begin position="40"/>
        <end position="402"/>
    </location>
</feature>
<accession>A0A327PWB0</accession>
<dbReference type="PROSITE" id="PS51257">
    <property type="entry name" value="PROKAR_LIPOPROTEIN"/>
    <property type="match status" value="1"/>
</dbReference>
<organism evidence="2 3">
    <name type="scientific">Algoriphagus yeomjeoni</name>
    <dbReference type="NCBI Taxonomy" id="291403"/>
    <lineage>
        <taxon>Bacteria</taxon>
        <taxon>Pseudomonadati</taxon>
        <taxon>Bacteroidota</taxon>
        <taxon>Cytophagia</taxon>
        <taxon>Cytophagales</taxon>
        <taxon>Cyclobacteriaceae</taxon>
        <taxon>Algoriphagus</taxon>
    </lineage>
</organism>
<dbReference type="OrthoDB" id="1522765at2"/>
<dbReference type="EMBL" id="QLLK01000002">
    <property type="protein sequence ID" value="RAI93976.1"/>
    <property type="molecule type" value="Genomic_DNA"/>
</dbReference>
<evidence type="ECO:0000259" key="1">
    <source>
        <dbReference type="Pfam" id="PF00144"/>
    </source>
</evidence>
<dbReference type="PANTHER" id="PTHR43283">
    <property type="entry name" value="BETA-LACTAMASE-RELATED"/>
    <property type="match status" value="1"/>
</dbReference>
<dbReference type="InterPro" id="IPR001466">
    <property type="entry name" value="Beta-lactam-related"/>
</dbReference>
<dbReference type="InterPro" id="IPR050789">
    <property type="entry name" value="Diverse_Enzym_Activities"/>
</dbReference>
<reference evidence="2 3" key="1">
    <citation type="submission" date="2018-06" db="EMBL/GenBank/DDBJ databases">
        <title>Genomic Encyclopedia of Archaeal and Bacterial Type Strains, Phase II (KMG-II): from individual species to whole genera.</title>
        <authorList>
            <person name="Goeker M."/>
        </authorList>
    </citation>
    <scope>NUCLEOTIDE SEQUENCE [LARGE SCALE GENOMIC DNA]</scope>
    <source>
        <strain evidence="2 3">DSM 23446</strain>
    </source>
</reference>
<evidence type="ECO:0000313" key="2">
    <source>
        <dbReference type="EMBL" id="RAI93976.1"/>
    </source>
</evidence>
<protein>
    <submittedName>
        <fullName evidence="2">CubicO group peptidase (Beta-lactamase class C family)</fullName>
    </submittedName>
</protein>
<dbReference type="InterPro" id="IPR012338">
    <property type="entry name" value="Beta-lactam/transpept-like"/>
</dbReference>
<dbReference type="Pfam" id="PF00144">
    <property type="entry name" value="Beta-lactamase"/>
    <property type="match status" value="1"/>
</dbReference>
<dbReference type="RefSeq" id="WP_111610310.1">
    <property type="nucleotide sequence ID" value="NZ_QLLK01000002.1"/>
</dbReference>
<sequence>MKHLFLYAFAILIFSSCEKRQSKDNTETLLVNEQVRARIDSTLSSFVDSGNLAGVSALIFEKDQEVYFNAFGYADRENQVKMDRNTIVQIYSMTKPITGTALMTLYEEGKFQLDDPLSKYAPEFADMKVYDGVDENGDIKLVDADRPVTIRDLTRHTAGFPNRADIPGLSDILAEKDPRSFEIDLNEMAKRIGQIPLWFQPGTQWEYGQSVDVQAFLVERIAGVPYKQYVQEHVLDPLNMTDTRYFVPESDRARMSASYRRTGEGQLEQLPNEEAHNFNINEWPLTPGGFGFTSTLDDYMTFARMLVHKGEFDGVRVLKPETVELMSTNQLPDSVTERSWLPSKGNVGFGIDFAVRVAPPASAEEMNGIVGEFFWDGAASTLFWVDPVNEITAVLFVQLFPYDQIKLHKKFKDAVYGKYQPSGSN</sequence>
<dbReference type="PANTHER" id="PTHR43283:SF3">
    <property type="entry name" value="BETA-LACTAMASE FAMILY PROTEIN (AFU_ORTHOLOGUE AFUA_5G07500)"/>
    <property type="match status" value="1"/>
</dbReference>
<proteinExistence type="predicted"/>
<keyword evidence="3" id="KW-1185">Reference proteome</keyword>
<dbReference type="AlphaFoldDB" id="A0A327PWB0"/>
<evidence type="ECO:0000313" key="3">
    <source>
        <dbReference type="Proteomes" id="UP000249610"/>
    </source>
</evidence>
<dbReference type="Gene3D" id="3.40.710.10">
    <property type="entry name" value="DD-peptidase/beta-lactamase superfamily"/>
    <property type="match status" value="1"/>
</dbReference>